<keyword evidence="1 7" id="KW-1003">Cell membrane</keyword>
<accession>A0A401FRW1</accession>
<evidence type="ECO:0000313" key="9">
    <source>
        <dbReference type="Proteomes" id="UP000288096"/>
    </source>
</evidence>
<dbReference type="Gene3D" id="3.30.1490.480">
    <property type="entry name" value="Endolytic murein transglycosylase"/>
    <property type="match status" value="1"/>
</dbReference>
<dbReference type="Gene3D" id="3.30.160.60">
    <property type="entry name" value="Classic Zinc Finger"/>
    <property type="match status" value="1"/>
</dbReference>
<keyword evidence="2 7" id="KW-0812">Transmembrane</keyword>
<dbReference type="HAMAP" id="MF_02065">
    <property type="entry name" value="MltG"/>
    <property type="match status" value="1"/>
</dbReference>
<dbReference type="PANTHER" id="PTHR30518:SF2">
    <property type="entry name" value="ENDOLYTIC MUREIN TRANSGLYCOSYLASE"/>
    <property type="match status" value="1"/>
</dbReference>
<name>A0A401FRW1_9BACT</name>
<keyword evidence="6 7" id="KW-0961">Cell wall biogenesis/degradation</keyword>
<comment type="caution">
    <text evidence="8">The sequence shown here is derived from an EMBL/GenBank/DDBJ whole genome shotgun (WGS) entry which is preliminary data.</text>
</comment>
<sequence>MKSFVRIVFIFIVLTAAAGAWLFHDLQQYARRPLGEAQEKKLITVQPGQGFETVLETLKQAGLIRAPLRFKLVARLNRYDRQIRAGEYLLSPAMSPLDILRQMAGGKVLTRRMTIPEGYTLKQIAALAEELGIADRAAFLALATDPAFVRENGIEAQTLEGYLFPETYYFPGSATPEAVIRAMLKRFRQIFAPEWKKRAEEIGLSVHQVVTLASIVEKETGVAAERPRIASVFHNRLRRKMRLQSDPTVIYGIRNFDGNLTRKHLKARTAYNTYQISGLPPGPIANPGKAALEAVLYPEETRYLYFVAKGDRTHHFSTSLKEHNRAVRKYQLRRNRK</sequence>
<reference evidence="9" key="2">
    <citation type="submission" date="2019-01" db="EMBL/GenBank/DDBJ databases">
        <title>Genome sequence of Desulfonema ishimotonii strain Tokyo 01.</title>
        <authorList>
            <person name="Fukui M."/>
        </authorList>
    </citation>
    <scope>NUCLEOTIDE SEQUENCE [LARGE SCALE GENOMIC DNA]</scope>
    <source>
        <strain evidence="9">Tokyo 01</strain>
    </source>
</reference>
<evidence type="ECO:0000256" key="1">
    <source>
        <dbReference type="ARBA" id="ARBA00022475"/>
    </source>
</evidence>
<feature type="site" description="Important for catalytic activity" evidence="7">
    <location>
        <position position="219"/>
    </location>
</feature>
<dbReference type="GO" id="GO:0009252">
    <property type="term" value="P:peptidoglycan biosynthetic process"/>
    <property type="evidence" value="ECO:0007669"/>
    <property type="project" value="UniProtKB-UniRule"/>
</dbReference>
<keyword evidence="9" id="KW-1185">Reference proteome</keyword>
<comment type="function">
    <text evidence="7">Functions as a peptidoglycan terminase that cleaves nascent peptidoglycan strands endolytically to terminate their elongation.</text>
</comment>
<dbReference type="Pfam" id="PF02618">
    <property type="entry name" value="YceG"/>
    <property type="match status" value="1"/>
</dbReference>
<evidence type="ECO:0000256" key="2">
    <source>
        <dbReference type="ARBA" id="ARBA00022692"/>
    </source>
</evidence>
<dbReference type="RefSeq" id="WP_124327196.1">
    <property type="nucleotide sequence ID" value="NZ_BEXT01000001.1"/>
</dbReference>
<reference evidence="9" key="1">
    <citation type="submission" date="2017-11" db="EMBL/GenBank/DDBJ databases">
        <authorList>
            <person name="Watanabe M."/>
            <person name="Kojima H."/>
        </authorList>
    </citation>
    <scope>NUCLEOTIDE SEQUENCE [LARGE SCALE GENOMIC DNA]</scope>
    <source>
        <strain evidence="9">Tokyo 01</strain>
    </source>
</reference>
<comment type="catalytic activity">
    <reaction evidence="7">
        <text>a peptidoglycan chain = a peptidoglycan chain with N-acetyl-1,6-anhydromuramyl-[peptide] at the reducing end + a peptidoglycan chain with N-acetylglucosamine at the non-reducing end.</text>
        <dbReference type="EC" id="4.2.2.29"/>
    </reaction>
</comment>
<dbReference type="InterPro" id="IPR003770">
    <property type="entry name" value="MLTG-like"/>
</dbReference>
<dbReference type="GO" id="GO:0008932">
    <property type="term" value="F:lytic endotransglycosylase activity"/>
    <property type="evidence" value="ECO:0007669"/>
    <property type="project" value="UniProtKB-UniRule"/>
</dbReference>
<keyword evidence="3 7" id="KW-1133">Transmembrane helix</keyword>
<proteinExistence type="inferred from homology"/>
<dbReference type="EC" id="4.2.2.29" evidence="7"/>
<keyword evidence="4 7" id="KW-0472">Membrane</keyword>
<dbReference type="NCBIfam" id="TIGR00247">
    <property type="entry name" value="endolytic transglycosylase MltG"/>
    <property type="match status" value="1"/>
</dbReference>
<dbReference type="GO" id="GO:0071555">
    <property type="term" value="P:cell wall organization"/>
    <property type="evidence" value="ECO:0007669"/>
    <property type="project" value="UniProtKB-KW"/>
</dbReference>
<dbReference type="GO" id="GO:0005886">
    <property type="term" value="C:plasma membrane"/>
    <property type="evidence" value="ECO:0007669"/>
    <property type="project" value="UniProtKB-UniRule"/>
</dbReference>
<dbReference type="AlphaFoldDB" id="A0A401FRW1"/>
<gene>
    <name evidence="7" type="primary">mltG</name>
    <name evidence="8" type="ORF">DENIS_0645</name>
</gene>
<evidence type="ECO:0000313" key="8">
    <source>
        <dbReference type="EMBL" id="GBC59704.1"/>
    </source>
</evidence>
<dbReference type="OrthoDB" id="9814591at2"/>
<dbReference type="EMBL" id="BEXT01000001">
    <property type="protein sequence ID" value="GBC59704.1"/>
    <property type="molecule type" value="Genomic_DNA"/>
</dbReference>
<keyword evidence="5 7" id="KW-0456">Lyase</keyword>
<evidence type="ECO:0000256" key="6">
    <source>
        <dbReference type="ARBA" id="ARBA00023316"/>
    </source>
</evidence>
<comment type="similarity">
    <text evidence="7">Belongs to the transglycosylase MltG family.</text>
</comment>
<dbReference type="PANTHER" id="PTHR30518">
    <property type="entry name" value="ENDOLYTIC MUREIN TRANSGLYCOSYLASE"/>
    <property type="match status" value="1"/>
</dbReference>
<evidence type="ECO:0000256" key="5">
    <source>
        <dbReference type="ARBA" id="ARBA00023239"/>
    </source>
</evidence>
<dbReference type="Proteomes" id="UP000288096">
    <property type="component" value="Unassembled WGS sequence"/>
</dbReference>
<evidence type="ECO:0000256" key="3">
    <source>
        <dbReference type="ARBA" id="ARBA00022989"/>
    </source>
</evidence>
<organism evidence="8 9">
    <name type="scientific">Desulfonema ishimotonii</name>
    <dbReference type="NCBI Taxonomy" id="45657"/>
    <lineage>
        <taxon>Bacteria</taxon>
        <taxon>Pseudomonadati</taxon>
        <taxon>Thermodesulfobacteriota</taxon>
        <taxon>Desulfobacteria</taxon>
        <taxon>Desulfobacterales</taxon>
        <taxon>Desulfococcaceae</taxon>
        <taxon>Desulfonema</taxon>
    </lineage>
</organism>
<evidence type="ECO:0000256" key="4">
    <source>
        <dbReference type="ARBA" id="ARBA00023136"/>
    </source>
</evidence>
<dbReference type="CDD" id="cd08010">
    <property type="entry name" value="MltG_like"/>
    <property type="match status" value="1"/>
</dbReference>
<protein>
    <recommendedName>
        <fullName evidence="7">Endolytic murein transglycosylase</fullName>
        <ecNumber evidence="7">4.2.2.29</ecNumber>
    </recommendedName>
    <alternativeName>
        <fullName evidence="7">Peptidoglycan lytic transglycosylase</fullName>
    </alternativeName>
    <alternativeName>
        <fullName evidence="7">Peptidoglycan polymerization terminase</fullName>
    </alternativeName>
</protein>
<evidence type="ECO:0000256" key="7">
    <source>
        <dbReference type="HAMAP-Rule" id="MF_02065"/>
    </source>
</evidence>